<feature type="coiled-coil region" evidence="1">
    <location>
        <begin position="490"/>
        <end position="533"/>
    </location>
</feature>
<gene>
    <name evidence="3" type="ORF">C8N46_105254</name>
</gene>
<dbReference type="OrthoDB" id="1397393at2"/>
<comment type="caution">
    <text evidence="3">The sequence shown here is derived from an EMBL/GenBank/DDBJ whole genome shotgun (WGS) entry which is preliminary data.</text>
</comment>
<dbReference type="EMBL" id="QBKT01000005">
    <property type="protein sequence ID" value="PTX61098.1"/>
    <property type="molecule type" value="Genomic_DNA"/>
</dbReference>
<accession>A0A2T6BYH5</accession>
<evidence type="ECO:0000256" key="2">
    <source>
        <dbReference type="SAM" id="MobiDB-lite"/>
    </source>
</evidence>
<organism evidence="3 4">
    <name type="scientific">Kordia periserrulae</name>
    <dbReference type="NCBI Taxonomy" id="701523"/>
    <lineage>
        <taxon>Bacteria</taxon>
        <taxon>Pseudomonadati</taxon>
        <taxon>Bacteroidota</taxon>
        <taxon>Flavobacteriia</taxon>
        <taxon>Flavobacteriales</taxon>
        <taxon>Flavobacteriaceae</taxon>
        <taxon>Kordia</taxon>
    </lineage>
</organism>
<dbReference type="AlphaFoldDB" id="A0A2T6BYH5"/>
<evidence type="ECO:0000256" key="1">
    <source>
        <dbReference type="SAM" id="Coils"/>
    </source>
</evidence>
<name>A0A2T6BYH5_9FLAO</name>
<feature type="coiled-coil region" evidence="1">
    <location>
        <begin position="565"/>
        <end position="592"/>
    </location>
</feature>
<feature type="region of interest" description="Disordered" evidence="2">
    <location>
        <begin position="1"/>
        <end position="56"/>
    </location>
</feature>
<evidence type="ECO:0000313" key="4">
    <source>
        <dbReference type="Proteomes" id="UP000244090"/>
    </source>
</evidence>
<feature type="compositionally biased region" description="Polar residues" evidence="2">
    <location>
        <begin position="1"/>
        <end position="10"/>
    </location>
</feature>
<proteinExistence type="predicted"/>
<sequence>MMDAQGNTKEGCNDGETPEKKDPESEVVDVIEPDQTVNQNTGTNVDVDEDKKPDDDIADKKFQIKSQQEKEETQKIEVNENTFEQDVIFGNRNTINNNYSINERNGMPTQLELLDTKEIKFDVQSSSNKAIEFITKENFIIVNCAHYGISNSLIQTIAHNEIYKNHQKQEVSFDTYESSDIVHLIEDCKRQTLTKDSNKLLLFIKDSKNKKTPALLNSLRKKSYHGKLDVQKRLSSDFHIIYVTYHEDLNYLKESPFDFHIINTFKIYTKKYGISQDQIRIIRDDQKENHWNPDERNLLRDLDKIIDDPNFDAIIRNKREESKTSFKEIFKNKQEPVGKYVLFVATIFPELPPDLFNRYVRVLIEDKKKVYIKDKKVSLLSIWQEDTDSILDDCGLETFYVNNQSFVDFKNSNEEAKCRNILFRKFTLFADQQARIFIEKQALFTTKVSRPLHNRIHPVIAKLNTYFKNYYGNEILVSWLKSLEKQRETIVGYINKVQTLESHIESLNKKNDILKQNKNIENEEDFLKKLKELYPINFSQEYESQLKKLQYVKFLFYKEEGIPNNVSIQTTLKQLNELKNSLEQELQEIRLKLYRNIDILDENIYLYVDLLTMILENDESKELIPQFFSNRFSEVSKYRVILDILTKFQIKNDFYNSLEFYKLSLEHKSDTINDYAIHQFVTLLLKDPLNFYKYIKEIQNWFPDVSSSLKEYTKLERNILKVYLFTITDQKKKDKYHKQNSKLIKSDVYKALFDNFESLKESLEFITKMLFNTYVFFKNEDDKKDDFRSRLIQHQLASIVSYWYSLLCRIGESEIAETQIAEKKKLLTETIRNILPKDQSKKLLLNLKQNRRNLNINASKIKDINEKKKLKVKRGYLIEFINQLKK</sequence>
<keyword evidence="1" id="KW-0175">Coiled coil</keyword>
<dbReference type="RefSeq" id="WP_108115209.1">
    <property type="nucleotide sequence ID" value="NZ_QBKT01000005.1"/>
</dbReference>
<feature type="compositionally biased region" description="Polar residues" evidence="2">
    <location>
        <begin position="35"/>
        <end position="44"/>
    </location>
</feature>
<dbReference type="Proteomes" id="UP000244090">
    <property type="component" value="Unassembled WGS sequence"/>
</dbReference>
<evidence type="ECO:0000313" key="3">
    <source>
        <dbReference type="EMBL" id="PTX61098.1"/>
    </source>
</evidence>
<protein>
    <submittedName>
        <fullName evidence="3">Uncharacterized protein</fullName>
    </submittedName>
</protein>
<keyword evidence="4" id="KW-1185">Reference proteome</keyword>
<reference evidence="3 4" key="1">
    <citation type="submission" date="2018-04" db="EMBL/GenBank/DDBJ databases">
        <title>Genomic Encyclopedia of Archaeal and Bacterial Type Strains, Phase II (KMG-II): from individual species to whole genera.</title>
        <authorList>
            <person name="Goeker M."/>
        </authorList>
    </citation>
    <scope>NUCLEOTIDE SEQUENCE [LARGE SCALE GENOMIC DNA]</scope>
    <source>
        <strain evidence="3 4">DSM 25731</strain>
    </source>
</reference>